<accession>A0A8T8HVL8</accession>
<sequence>MFLESISVAGFRGIGRKARLPLTAKPGVTLVMGRHGSGKSSFAEGVETAFTGRTARLDKQRGEVWRRHWRNLHDGG</sequence>
<evidence type="ECO:0000313" key="3">
    <source>
        <dbReference type="Proteomes" id="UP000671828"/>
    </source>
</evidence>
<dbReference type="EMBL" id="CP072788">
    <property type="protein sequence ID" value="QTR02250.1"/>
    <property type="molecule type" value="Genomic_DNA"/>
</dbReference>
<protein>
    <submittedName>
        <fullName evidence="2">AAA family ATPase</fullName>
    </submittedName>
</protein>
<dbReference type="Proteomes" id="UP000671828">
    <property type="component" value="Chromosome"/>
</dbReference>
<dbReference type="InterPro" id="IPR038729">
    <property type="entry name" value="Rad50/SbcC_AAA"/>
</dbReference>
<name>A0A8T8HVL8_9PSEU</name>
<evidence type="ECO:0000313" key="2">
    <source>
        <dbReference type="EMBL" id="QTR02250.1"/>
    </source>
</evidence>
<dbReference type="Gene3D" id="3.40.50.300">
    <property type="entry name" value="P-loop containing nucleotide triphosphate hydrolases"/>
    <property type="match status" value="1"/>
</dbReference>
<proteinExistence type="predicted"/>
<dbReference type="AlphaFoldDB" id="A0A8T8HVL8"/>
<evidence type="ECO:0000259" key="1">
    <source>
        <dbReference type="Pfam" id="PF13476"/>
    </source>
</evidence>
<dbReference type="InterPro" id="IPR027417">
    <property type="entry name" value="P-loop_NTPase"/>
</dbReference>
<feature type="domain" description="Rad50/SbcC-type AAA" evidence="1">
    <location>
        <begin position="5"/>
        <end position="68"/>
    </location>
</feature>
<dbReference type="Pfam" id="PF13476">
    <property type="entry name" value="AAA_23"/>
    <property type="match status" value="1"/>
</dbReference>
<organism evidence="2 3">
    <name type="scientific">Saccharothrix algeriensis</name>
    <dbReference type="NCBI Taxonomy" id="173560"/>
    <lineage>
        <taxon>Bacteria</taxon>
        <taxon>Bacillati</taxon>
        <taxon>Actinomycetota</taxon>
        <taxon>Actinomycetes</taxon>
        <taxon>Pseudonocardiales</taxon>
        <taxon>Pseudonocardiaceae</taxon>
        <taxon>Saccharothrix</taxon>
    </lineage>
</organism>
<feature type="non-terminal residue" evidence="2">
    <location>
        <position position="76"/>
    </location>
</feature>
<dbReference type="GO" id="GO:0006302">
    <property type="term" value="P:double-strand break repair"/>
    <property type="evidence" value="ECO:0007669"/>
    <property type="project" value="InterPro"/>
</dbReference>
<dbReference type="SUPFAM" id="SSF52540">
    <property type="entry name" value="P-loop containing nucleoside triphosphate hydrolases"/>
    <property type="match status" value="1"/>
</dbReference>
<gene>
    <name evidence="2" type="ORF">J7S33_24115</name>
</gene>
<dbReference type="GO" id="GO:0016887">
    <property type="term" value="F:ATP hydrolysis activity"/>
    <property type="evidence" value="ECO:0007669"/>
    <property type="project" value="InterPro"/>
</dbReference>
<reference evidence="2" key="1">
    <citation type="submission" date="2021-04" db="EMBL/GenBank/DDBJ databases">
        <title>Saccharothrix algeriensis WGS.</title>
        <authorList>
            <person name="Stuskova K."/>
            <person name="Hakalova E."/>
            <person name="Tebbal A.B."/>
            <person name="Eichmeier A."/>
        </authorList>
    </citation>
    <scope>NUCLEOTIDE SEQUENCE</scope>
    <source>
        <strain evidence="2">NRRL B-24137</strain>
    </source>
</reference>